<evidence type="ECO:0000259" key="3">
    <source>
        <dbReference type="PROSITE" id="PS50940"/>
    </source>
</evidence>
<keyword evidence="2" id="KW-0472">Membrane</keyword>
<evidence type="ECO:0000256" key="2">
    <source>
        <dbReference type="SAM" id="Phobius"/>
    </source>
</evidence>
<evidence type="ECO:0000313" key="4">
    <source>
        <dbReference type="EMBL" id="CAC5415851.1"/>
    </source>
</evidence>
<keyword evidence="2" id="KW-0812">Transmembrane</keyword>
<dbReference type="InterPro" id="IPR036508">
    <property type="entry name" value="Chitin-bd_dom_sf"/>
</dbReference>
<dbReference type="Proteomes" id="UP000507470">
    <property type="component" value="Unassembled WGS sequence"/>
</dbReference>
<proteinExistence type="predicted"/>
<reference evidence="4 5" key="1">
    <citation type="submission" date="2020-06" db="EMBL/GenBank/DDBJ databases">
        <authorList>
            <person name="Li R."/>
            <person name="Bekaert M."/>
        </authorList>
    </citation>
    <scope>NUCLEOTIDE SEQUENCE [LARGE SCALE GENOMIC DNA]</scope>
    <source>
        <strain evidence="5">wild</strain>
    </source>
</reference>
<keyword evidence="2" id="KW-1133">Transmembrane helix</keyword>
<evidence type="ECO:0000256" key="1">
    <source>
        <dbReference type="SAM" id="MobiDB-lite"/>
    </source>
</evidence>
<accession>A0A6J8E9V7</accession>
<gene>
    <name evidence="4" type="ORF">MCOR_48513</name>
</gene>
<dbReference type="InterPro" id="IPR002557">
    <property type="entry name" value="Chitin-bd_dom"/>
</dbReference>
<evidence type="ECO:0000313" key="5">
    <source>
        <dbReference type="Proteomes" id="UP000507470"/>
    </source>
</evidence>
<dbReference type="OrthoDB" id="6115494at2759"/>
<feature type="domain" description="Chitin-binding type-2" evidence="3">
    <location>
        <begin position="41"/>
        <end position="104"/>
    </location>
</feature>
<dbReference type="EMBL" id="CACVKT020008520">
    <property type="protein sequence ID" value="CAC5415851.1"/>
    <property type="molecule type" value="Genomic_DNA"/>
</dbReference>
<dbReference type="AlphaFoldDB" id="A0A6J8E9V7"/>
<dbReference type="GO" id="GO:0005576">
    <property type="term" value="C:extracellular region"/>
    <property type="evidence" value="ECO:0007669"/>
    <property type="project" value="InterPro"/>
</dbReference>
<organism evidence="4 5">
    <name type="scientific">Mytilus coruscus</name>
    <name type="common">Sea mussel</name>
    <dbReference type="NCBI Taxonomy" id="42192"/>
    <lineage>
        <taxon>Eukaryota</taxon>
        <taxon>Metazoa</taxon>
        <taxon>Spiralia</taxon>
        <taxon>Lophotrochozoa</taxon>
        <taxon>Mollusca</taxon>
        <taxon>Bivalvia</taxon>
        <taxon>Autobranchia</taxon>
        <taxon>Pteriomorphia</taxon>
        <taxon>Mytilida</taxon>
        <taxon>Mytiloidea</taxon>
        <taxon>Mytilidae</taxon>
        <taxon>Mytilinae</taxon>
        <taxon>Mytilus</taxon>
    </lineage>
</organism>
<protein>
    <recommendedName>
        <fullName evidence="3">Chitin-binding type-2 domain-containing protein</fullName>
    </recommendedName>
</protein>
<dbReference type="Pfam" id="PF01607">
    <property type="entry name" value="CBM_14"/>
    <property type="match status" value="1"/>
</dbReference>
<keyword evidence="5" id="KW-1185">Reference proteome</keyword>
<feature type="region of interest" description="Disordered" evidence="1">
    <location>
        <begin position="229"/>
        <end position="262"/>
    </location>
</feature>
<dbReference type="GO" id="GO:0008061">
    <property type="term" value="F:chitin binding"/>
    <property type="evidence" value="ECO:0007669"/>
    <property type="project" value="InterPro"/>
</dbReference>
<dbReference type="SUPFAM" id="SSF57625">
    <property type="entry name" value="Invertebrate chitin-binding proteins"/>
    <property type="match status" value="1"/>
</dbReference>
<sequence length="338" mass="37780">MRTTKTISACIMLPTGRGPDMRMPSTTYSPFFSDSCVLFNKGNCGPFTRLIDPCSCTKYFQCVNKEVIPRVCPKGTAYDHTVPEISSSYCRNEADIIIQQICTQDTSWTRCIVTANASDLELLNIQARCKGTTVATTIGPVENNSNVGAIVGGILAGLIVVIILIAAYILYKRGYVPSLTLKKKRLQRKHPFHNQPSITNPQYFGQPGMHMTIGDHHDRDIYEEYATIDDTGHDPHFPERAPRLPERPPSLQSNKTDSGDRKISVTSIQSYMEPSPTIKYGFVNRGLNIPEENTDSNGNDRFYTEIFPDPPSNGQIEFTHSHNQSEEKISPYDNSLHV</sequence>
<feature type="transmembrane region" description="Helical" evidence="2">
    <location>
        <begin position="147"/>
        <end position="171"/>
    </location>
</feature>
<dbReference type="PROSITE" id="PS50940">
    <property type="entry name" value="CHIT_BIND_II"/>
    <property type="match status" value="1"/>
</dbReference>
<feature type="compositionally biased region" description="Basic and acidic residues" evidence="1">
    <location>
        <begin position="230"/>
        <end position="246"/>
    </location>
</feature>
<name>A0A6J8E9V7_MYTCO</name>
<dbReference type="Gene3D" id="2.170.140.10">
    <property type="entry name" value="Chitin binding domain"/>
    <property type="match status" value="1"/>
</dbReference>